<dbReference type="GO" id="GO:0030288">
    <property type="term" value="C:outer membrane-bounded periplasmic space"/>
    <property type="evidence" value="ECO:0007669"/>
    <property type="project" value="TreeGrafter"/>
</dbReference>
<dbReference type="PANTHER" id="PTHR30006">
    <property type="entry name" value="THIAMINE-BINDING PERIPLASMIC PROTEIN-RELATED"/>
    <property type="match status" value="1"/>
</dbReference>
<dbReference type="SUPFAM" id="SSF53850">
    <property type="entry name" value="Periplasmic binding protein-like II"/>
    <property type="match status" value="1"/>
</dbReference>
<sequence length="324" mass="36536">MKKILVALLALTFVVTAMASMGEKNTIIIYSCLEQFRANALQAQLNEEFPDLNVRVMYVSTAKVASKIDAEKTGTDADIVVGLDNAYVEMIKDNFADVSAYSHLDYMPDFKNMDPKYLILERQAGSIVVNNEVLAKYNLPMPQTYEDLLDPMYKGLIAMPDPKSSGTGYFFYKGLVNVWGEEKTLDYFDQLYANIKQFTESGSGPIKLLIQGEVAIGFALTFQAVDEINNGHDFTIITPEFGSPYSLDSIAMIKGREKNPDVVRVFEYIANEYVVYDKEHFSPETVLVGQENTIPNYPQNITYADMTGVGDIQEKERLLELWKY</sequence>
<dbReference type="GO" id="GO:0030976">
    <property type="term" value="F:thiamine pyrophosphate binding"/>
    <property type="evidence" value="ECO:0007669"/>
    <property type="project" value="TreeGrafter"/>
</dbReference>
<proteinExistence type="predicted"/>
<dbReference type="PANTHER" id="PTHR30006:SF2">
    <property type="entry name" value="ABC TRANSPORTER SUBSTRATE-BINDING PROTEIN"/>
    <property type="match status" value="1"/>
</dbReference>
<protein>
    <submittedName>
        <fullName evidence="3">Extracellular solute-binding protein</fullName>
    </submittedName>
</protein>
<dbReference type="EMBL" id="DVMJ01000022">
    <property type="protein sequence ID" value="HIU13082.1"/>
    <property type="molecule type" value="Genomic_DNA"/>
</dbReference>
<evidence type="ECO:0000256" key="2">
    <source>
        <dbReference type="SAM" id="SignalP"/>
    </source>
</evidence>
<evidence type="ECO:0000256" key="1">
    <source>
        <dbReference type="ARBA" id="ARBA00022729"/>
    </source>
</evidence>
<reference evidence="3" key="1">
    <citation type="submission" date="2020-10" db="EMBL/GenBank/DDBJ databases">
        <authorList>
            <person name="Gilroy R."/>
        </authorList>
    </citation>
    <scope>NUCLEOTIDE SEQUENCE</scope>
    <source>
        <strain evidence="3">CHK195-11698</strain>
    </source>
</reference>
<dbReference type="Proteomes" id="UP000824175">
    <property type="component" value="Unassembled WGS sequence"/>
</dbReference>
<evidence type="ECO:0000313" key="3">
    <source>
        <dbReference type="EMBL" id="HIU13082.1"/>
    </source>
</evidence>
<accession>A0A9D1HLV5</accession>
<keyword evidence="1 2" id="KW-0732">Signal</keyword>
<name>A0A9D1HLV5_9FIRM</name>
<reference evidence="3" key="2">
    <citation type="journal article" date="2021" name="PeerJ">
        <title>Extensive microbial diversity within the chicken gut microbiome revealed by metagenomics and culture.</title>
        <authorList>
            <person name="Gilroy R."/>
            <person name="Ravi A."/>
            <person name="Getino M."/>
            <person name="Pursley I."/>
            <person name="Horton D.L."/>
            <person name="Alikhan N.F."/>
            <person name="Baker D."/>
            <person name="Gharbi K."/>
            <person name="Hall N."/>
            <person name="Watson M."/>
            <person name="Adriaenssens E.M."/>
            <person name="Foster-Nyarko E."/>
            <person name="Jarju S."/>
            <person name="Secka A."/>
            <person name="Antonio M."/>
            <person name="Oren A."/>
            <person name="Chaudhuri R.R."/>
            <person name="La Ragione R."/>
            <person name="Hildebrand F."/>
            <person name="Pallen M.J."/>
        </authorList>
    </citation>
    <scope>NUCLEOTIDE SEQUENCE</scope>
    <source>
        <strain evidence="3">CHK195-11698</strain>
    </source>
</reference>
<feature type="chain" id="PRO_5038494004" evidence="2">
    <location>
        <begin position="20"/>
        <end position="324"/>
    </location>
</feature>
<comment type="caution">
    <text evidence="3">The sequence shown here is derived from an EMBL/GenBank/DDBJ whole genome shotgun (WGS) entry which is preliminary data.</text>
</comment>
<dbReference type="InterPro" id="IPR006059">
    <property type="entry name" value="SBP"/>
</dbReference>
<dbReference type="Gene3D" id="3.40.190.10">
    <property type="entry name" value="Periplasmic binding protein-like II"/>
    <property type="match status" value="2"/>
</dbReference>
<gene>
    <name evidence="3" type="ORF">IAD15_03325</name>
</gene>
<dbReference type="GO" id="GO:0015888">
    <property type="term" value="P:thiamine transport"/>
    <property type="evidence" value="ECO:0007669"/>
    <property type="project" value="TreeGrafter"/>
</dbReference>
<dbReference type="Pfam" id="PF13416">
    <property type="entry name" value="SBP_bac_8"/>
    <property type="match status" value="1"/>
</dbReference>
<feature type="signal peptide" evidence="2">
    <location>
        <begin position="1"/>
        <end position="19"/>
    </location>
</feature>
<dbReference type="GO" id="GO:0030975">
    <property type="term" value="F:thiamine binding"/>
    <property type="evidence" value="ECO:0007669"/>
    <property type="project" value="TreeGrafter"/>
</dbReference>
<organism evidence="3 4">
    <name type="scientific">Candidatus Fimiplasma intestinipullorum</name>
    <dbReference type="NCBI Taxonomy" id="2840825"/>
    <lineage>
        <taxon>Bacteria</taxon>
        <taxon>Bacillati</taxon>
        <taxon>Bacillota</taxon>
        <taxon>Clostridia</taxon>
        <taxon>Eubacteriales</taxon>
        <taxon>Candidatus Fimiplasma</taxon>
    </lineage>
</organism>
<evidence type="ECO:0000313" key="4">
    <source>
        <dbReference type="Proteomes" id="UP000824175"/>
    </source>
</evidence>
<dbReference type="AlphaFoldDB" id="A0A9D1HLV5"/>